<evidence type="ECO:0000313" key="3">
    <source>
        <dbReference type="EMBL" id="AEI45550.1"/>
    </source>
</evidence>
<evidence type="ECO:0000259" key="2">
    <source>
        <dbReference type="Pfam" id="PF14040"/>
    </source>
</evidence>
<name>F8FKF7_PAEMK</name>
<dbReference type="HOGENOM" id="CLU_150636_0_0_9"/>
<accession>F8FKF7</accession>
<feature type="chain" id="PRO_5038474788" evidence="1">
    <location>
        <begin position="25"/>
        <end position="149"/>
    </location>
</feature>
<sequence>MMFSQALRRTAAWLSLVLMTAALAGGLFTLHTSQAAAAGEYDAVLYFPFNKYPYTGDHIRDAIAAGHPDVCTIDRDGADENRAESLQGIPTKTGYDRDEWPMAMCEEGGAGADVRYVPYSDNRGSGSWVGNQLSVYPDGTRIKFIMSYN</sequence>
<evidence type="ECO:0000313" key="4">
    <source>
        <dbReference type="Proteomes" id="UP000006620"/>
    </source>
</evidence>
<dbReference type="KEGG" id="pms:KNP414_07038"/>
<evidence type="ECO:0000256" key="1">
    <source>
        <dbReference type="SAM" id="SignalP"/>
    </source>
</evidence>
<dbReference type="EMBL" id="CP002869">
    <property type="protein sequence ID" value="AEI45550.1"/>
    <property type="molecule type" value="Genomic_DNA"/>
</dbReference>
<feature type="domain" description="Deoxyribonuclease NucA/NucB" evidence="2">
    <location>
        <begin position="77"/>
        <end position="131"/>
    </location>
</feature>
<gene>
    <name evidence="3" type="primary">nucB</name>
    <name evidence="3" type="ordered locus">KNP414_07038</name>
</gene>
<feature type="signal peptide" evidence="1">
    <location>
        <begin position="1"/>
        <end position="24"/>
    </location>
</feature>
<dbReference type="AlphaFoldDB" id="F8FKF7"/>
<dbReference type="InterPro" id="IPR029476">
    <property type="entry name" value="DNase_NucA_NucB"/>
</dbReference>
<reference evidence="3 4" key="2">
    <citation type="journal article" date="2013" name="Genome Announc.">
        <title>Genome Sequence of Growth-Improving Paenibacillus mucilaginosus Strain KNP414.</title>
        <authorList>
            <person name="Lu J.J."/>
            <person name="Wang J.F."/>
            <person name="Hu X.F."/>
        </authorList>
    </citation>
    <scope>NUCLEOTIDE SEQUENCE [LARGE SCALE GENOMIC DNA]</scope>
    <source>
        <strain evidence="3 4">KNP414</strain>
    </source>
</reference>
<proteinExistence type="predicted"/>
<protein>
    <submittedName>
        <fullName evidence="3">NucB</fullName>
    </submittedName>
</protein>
<organism evidence="3 4">
    <name type="scientific">Paenibacillus mucilaginosus (strain KNP414)</name>
    <dbReference type="NCBI Taxonomy" id="1036673"/>
    <lineage>
        <taxon>Bacteria</taxon>
        <taxon>Bacillati</taxon>
        <taxon>Bacillota</taxon>
        <taxon>Bacilli</taxon>
        <taxon>Bacillales</taxon>
        <taxon>Paenibacillaceae</taxon>
        <taxon>Paenibacillus</taxon>
    </lineage>
</organism>
<reference evidence="4" key="1">
    <citation type="submission" date="2011-06" db="EMBL/GenBank/DDBJ databases">
        <title>Complete genome sequence of Paenibacillus mucilaginosus KNP414.</title>
        <authorList>
            <person name="Wang J."/>
            <person name="Hu S."/>
            <person name="Hu X."/>
            <person name="Zhang B."/>
            <person name="Dong D."/>
            <person name="Zhang S."/>
            <person name="Zhao K."/>
            <person name="Wu D."/>
        </authorList>
    </citation>
    <scope>NUCLEOTIDE SEQUENCE [LARGE SCALE GENOMIC DNA]</scope>
    <source>
        <strain evidence="4">KNP414</strain>
    </source>
</reference>
<keyword evidence="1" id="KW-0732">Signal</keyword>
<dbReference type="Pfam" id="PF14040">
    <property type="entry name" value="DNase_NucA_NucB"/>
    <property type="match status" value="1"/>
</dbReference>
<dbReference type="PATRIC" id="fig|1036673.3.peg.6566"/>
<dbReference type="Proteomes" id="UP000006620">
    <property type="component" value="Chromosome"/>
</dbReference>